<evidence type="ECO:0000313" key="4">
    <source>
        <dbReference type="Proteomes" id="UP000664940"/>
    </source>
</evidence>
<dbReference type="SMART" id="SM01148">
    <property type="entry name" value="DUF1220"/>
    <property type="match status" value="1"/>
</dbReference>
<feature type="compositionally biased region" description="Low complexity" evidence="1">
    <location>
        <begin position="315"/>
        <end position="329"/>
    </location>
</feature>
<dbReference type="GO" id="GO:0007098">
    <property type="term" value="P:centrosome cycle"/>
    <property type="evidence" value="ECO:0007669"/>
    <property type="project" value="TreeGrafter"/>
</dbReference>
<sequence>MQQPLERKGPAERGVSEQEAGPQEAGSSSGSHSRKYSLIQDQARELTRLRQKVRLGGAVSSLLVQHVKNTAKNFEELLRSSKLDRSVERHLREQLASGRELAESLASKFSSDDCMNKKNRRGQMLRTLRILRKMNKMGRGTEVLETRQDAPPSTLFQTHPSSQAQWTAQSCPRSVSPLPEEQEVRPTVNTANDSPATPTDPASSPSSYSGARTAQPSYTPSGTGQLSSIPDPGHHGRSSPGDEMRPQKMNASGHLSSFSSFYRPNSTSSGADLLEKNLVEIQNLRQRLEDSVCINDRLQERLEHALSNLDQGKNSGSVSSTTSFSTAVSLPTSSGPRTEMSILETKQHLRSQLEESKQNFGDITVKFLTCKATAHSLARQLQKYKREECEDLAESVPKDDAPFEEGDLAEKTGAAAWLGKYDDLIQAQARELAHLRQQIQDGKGVCYLFTRQAKTIAKSFESLLGTTDIAYTQGQRFCEQVAQGSQLAESLASKLGPENPNDKKNGDGQKAVAPRCSRGLQKEEVNEVLEDSLDERYLTHSSGHDCPQPPSSDAFLCDMHKASSAVAVATAEGEIQNLHQHLEEILFINGCLGDKLERHLGLADEGSSTGGPGCTSNFYREILESVVQLHHENRDIGTETGASRLS</sequence>
<feature type="compositionally biased region" description="Basic and acidic residues" evidence="1">
    <location>
        <begin position="1"/>
        <end position="16"/>
    </location>
</feature>
<dbReference type="GO" id="GO:1903358">
    <property type="term" value="P:regulation of Golgi organization"/>
    <property type="evidence" value="ECO:0007669"/>
    <property type="project" value="TreeGrafter"/>
</dbReference>
<organism evidence="3 4">
    <name type="scientific">Phyllostomus discolor</name>
    <name type="common">pale spear-nosed bat</name>
    <dbReference type="NCBI Taxonomy" id="89673"/>
    <lineage>
        <taxon>Eukaryota</taxon>
        <taxon>Metazoa</taxon>
        <taxon>Chordata</taxon>
        <taxon>Craniata</taxon>
        <taxon>Vertebrata</taxon>
        <taxon>Euteleostomi</taxon>
        <taxon>Mammalia</taxon>
        <taxon>Eutheria</taxon>
        <taxon>Laurasiatheria</taxon>
        <taxon>Chiroptera</taxon>
        <taxon>Yangochiroptera</taxon>
        <taxon>Phyllostomidae</taxon>
        <taxon>Phyllostominae</taxon>
        <taxon>Phyllostomus</taxon>
    </lineage>
</organism>
<feature type="region of interest" description="Disordered" evidence="1">
    <location>
        <begin position="146"/>
        <end position="266"/>
    </location>
</feature>
<dbReference type="InterPro" id="IPR052593">
    <property type="entry name" value="MT-associated_AKAP9-binding"/>
</dbReference>
<dbReference type="GO" id="GO:0005794">
    <property type="term" value="C:Golgi apparatus"/>
    <property type="evidence" value="ECO:0007669"/>
    <property type="project" value="TreeGrafter"/>
</dbReference>
<protein>
    <recommendedName>
        <fullName evidence="2">Olduvai domain-containing protein</fullName>
    </recommendedName>
</protein>
<feature type="region of interest" description="Disordered" evidence="1">
    <location>
        <begin position="312"/>
        <end position="337"/>
    </location>
</feature>
<evidence type="ECO:0000256" key="1">
    <source>
        <dbReference type="SAM" id="MobiDB-lite"/>
    </source>
</evidence>
<dbReference type="Gene3D" id="1.20.5.1700">
    <property type="match status" value="1"/>
</dbReference>
<dbReference type="PANTHER" id="PTHR46501">
    <property type="entry name" value="MYOMEGALIN"/>
    <property type="match status" value="1"/>
</dbReference>
<dbReference type="GO" id="GO:0060090">
    <property type="term" value="F:molecular adaptor activity"/>
    <property type="evidence" value="ECO:0007669"/>
    <property type="project" value="TreeGrafter"/>
</dbReference>
<dbReference type="AlphaFoldDB" id="A0A833YKL7"/>
<dbReference type="Proteomes" id="UP000664940">
    <property type="component" value="Unassembled WGS sequence"/>
</dbReference>
<gene>
    <name evidence="3" type="ORF">HJG60_009340</name>
</gene>
<comment type="caution">
    <text evidence="3">The sequence shown here is derived from an EMBL/GenBank/DDBJ whole genome shotgun (WGS) entry which is preliminary data.</text>
</comment>
<evidence type="ECO:0000313" key="3">
    <source>
        <dbReference type="EMBL" id="KAF6074930.1"/>
    </source>
</evidence>
<feature type="compositionally biased region" description="Polar residues" evidence="1">
    <location>
        <begin position="249"/>
        <end position="266"/>
    </location>
</feature>
<evidence type="ECO:0000259" key="2">
    <source>
        <dbReference type="PROSITE" id="PS51316"/>
    </source>
</evidence>
<feature type="compositionally biased region" description="Low complexity" evidence="1">
    <location>
        <begin position="193"/>
        <end position="207"/>
    </location>
</feature>
<dbReference type="InterPro" id="IPR010630">
    <property type="entry name" value="Olduvai_dom"/>
</dbReference>
<feature type="compositionally biased region" description="Polar residues" evidence="1">
    <location>
        <begin position="154"/>
        <end position="173"/>
    </location>
</feature>
<reference evidence="3 4" key="1">
    <citation type="journal article" date="2020" name="Nature">
        <title>Six reference-quality genomes reveal evolution of bat adaptations.</title>
        <authorList>
            <person name="Jebb D."/>
            <person name="Huang Z."/>
            <person name="Pippel M."/>
            <person name="Hughes G.M."/>
            <person name="Lavrichenko K."/>
            <person name="Devanna P."/>
            <person name="Winkler S."/>
            <person name="Jermiin L.S."/>
            <person name="Skirmuntt E.C."/>
            <person name="Katzourakis A."/>
            <person name="Burkitt-Gray L."/>
            <person name="Ray D.A."/>
            <person name="Sullivan K.A.M."/>
            <person name="Roscito J.G."/>
            <person name="Kirilenko B.M."/>
            <person name="Davalos L.M."/>
            <person name="Corthals A.P."/>
            <person name="Power M.L."/>
            <person name="Jones G."/>
            <person name="Ransome R.D."/>
            <person name="Dechmann D.K.N."/>
            <person name="Locatelli A.G."/>
            <person name="Puechmaille S.J."/>
            <person name="Fedrigo O."/>
            <person name="Jarvis E.D."/>
            <person name="Hiller M."/>
            <person name="Vernes S.C."/>
            <person name="Myers E.W."/>
            <person name="Teeling E.C."/>
        </authorList>
    </citation>
    <scope>NUCLEOTIDE SEQUENCE [LARGE SCALE GENOMIC DNA]</scope>
    <source>
        <strain evidence="3">Bat1K_MPI-CBG_1</strain>
    </source>
</reference>
<dbReference type="PROSITE" id="PS51316">
    <property type="entry name" value="ODV"/>
    <property type="match status" value="1"/>
</dbReference>
<feature type="compositionally biased region" description="Polar residues" evidence="1">
    <location>
        <begin position="208"/>
        <end position="228"/>
    </location>
</feature>
<dbReference type="EMBL" id="JABVXQ010000015">
    <property type="protein sequence ID" value="KAF6074930.1"/>
    <property type="molecule type" value="Genomic_DNA"/>
</dbReference>
<accession>A0A833YKL7</accession>
<dbReference type="Pfam" id="PF06758">
    <property type="entry name" value="Olduvai"/>
    <property type="match status" value="1"/>
</dbReference>
<feature type="region of interest" description="Disordered" evidence="1">
    <location>
        <begin position="1"/>
        <end position="37"/>
    </location>
</feature>
<dbReference type="GO" id="GO:0090063">
    <property type="term" value="P:positive regulation of microtubule nucleation"/>
    <property type="evidence" value="ECO:0007669"/>
    <property type="project" value="TreeGrafter"/>
</dbReference>
<name>A0A833YKL7_9CHIR</name>
<dbReference type="PANTHER" id="PTHR46501:SF2">
    <property type="entry name" value="MYOMEGALIN"/>
    <property type="match status" value="1"/>
</dbReference>
<proteinExistence type="predicted"/>
<feature type="domain" description="Olduvai" evidence="2">
    <location>
        <begin position="498"/>
        <end position="583"/>
    </location>
</feature>
<dbReference type="GO" id="GO:0005813">
    <property type="term" value="C:centrosome"/>
    <property type="evidence" value="ECO:0007669"/>
    <property type="project" value="TreeGrafter"/>
</dbReference>
<feature type="region of interest" description="Disordered" evidence="1">
    <location>
        <begin position="493"/>
        <end position="515"/>
    </location>
</feature>